<protein>
    <submittedName>
        <fullName evidence="2">Uncharacterized protein</fullName>
    </submittedName>
</protein>
<evidence type="ECO:0000256" key="1">
    <source>
        <dbReference type="SAM" id="Phobius"/>
    </source>
</evidence>
<reference evidence="2 3" key="1">
    <citation type="journal article" date="2016" name="Nat. Commun.">
        <title>Thousands of microbial genomes shed light on interconnected biogeochemical processes in an aquifer system.</title>
        <authorList>
            <person name="Anantharaman K."/>
            <person name="Brown C.T."/>
            <person name="Hug L.A."/>
            <person name="Sharon I."/>
            <person name="Castelle C.J."/>
            <person name="Probst A.J."/>
            <person name="Thomas B.C."/>
            <person name="Singh A."/>
            <person name="Wilkins M.J."/>
            <person name="Karaoz U."/>
            <person name="Brodie E.L."/>
            <person name="Williams K.H."/>
            <person name="Hubbard S.S."/>
            <person name="Banfield J.F."/>
        </authorList>
    </citation>
    <scope>NUCLEOTIDE SEQUENCE [LARGE SCALE GENOMIC DNA]</scope>
</reference>
<gene>
    <name evidence="2" type="ORF">A2806_02935</name>
</gene>
<keyword evidence="1" id="KW-0812">Transmembrane</keyword>
<accession>A0A1G2PKD7</accession>
<name>A0A1G2PKD7_9BACT</name>
<keyword evidence="1" id="KW-0472">Membrane</keyword>
<dbReference type="AlphaFoldDB" id="A0A1G2PKD7"/>
<dbReference type="Proteomes" id="UP000177629">
    <property type="component" value="Unassembled WGS sequence"/>
</dbReference>
<comment type="caution">
    <text evidence="2">The sequence shown here is derived from an EMBL/GenBank/DDBJ whole genome shotgun (WGS) entry which is preliminary data.</text>
</comment>
<sequence length="588" mass="61990">MAQKGKKGRIFGENPAGFTLVEILLVFGVLIVISLYASVALVGFFRTTQLETSTDAIVELATHARGNAVEGEQFTKWGISVVNLAGAQAYVSLFFCEDDPCTNRTEINRYVLPALVRFVVPGEDSTDVITFNRRDGTVEDGKTHYLVLSNGSTTRVITFYSNGSIQRSDEGQSVSEENPGSGIVLSEAYANGGIYSDAALAADGLPIFSHRSDSGALLVTKCLIPDCSQTQTIQPGAQAAESEIIILPSGNPFLAFTDHSSLSIISCDDSLCTPPEQAITVQPWDFSYQYGWFVSMAVGSDGFPVITHLKRQGFDFRLVVTHCLNVACDSAETHDIGQAGIVTPYGLAITISNGLPLIVFSNGVLNMLACDDAACDPAEGGPDPIYAGNPDYDAWHISVTTGYLDGLPIIAYGTSGMDIRVTRCASFDCSTISSEVRVMCGGFDIGGDIWGVHKNITVAAGDDGNPAIAYKRADYAPGMLGLPGVRPANAGGGGGGGGGGGINPDTCAGDENDSGRGGIWYMKCLTPNCENEDTQTAAVEHAEIFTDDSVDSHLSMVLRAGNLPSIGFRALSPSSSFMIASCGNLFCQ</sequence>
<dbReference type="STRING" id="1802362.A2806_02935"/>
<proteinExistence type="predicted"/>
<evidence type="ECO:0000313" key="2">
    <source>
        <dbReference type="EMBL" id="OHA48767.1"/>
    </source>
</evidence>
<feature type="transmembrane region" description="Helical" evidence="1">
    <location>
        <begin position="20"/>
        <end position="45"/>
    </location>
</feature>
<evidence type="ECO:0000313" key="3">
    <source>
        <dbReference type="Proteomes" id="UP000177629"/>
    </source>
</evidence>
<organism evidence="2 3">
    <name type="scientific">Candidatus Terrybacteria bacterium RIFCSPHIGHO2_01_FULL_48_17</name>
    <dbReference type="NCBI Taxonomy" id="1802362"/>
    <lineage>
        <taxon>Bacteria</taxon>
        <taxon>Candidatus Terryibacteriota</taxon>
    </lineage>
</organism>
<keyword evidence="1" id="KW-1133">Transmembrane helix</keyword>
<dbReference type="EMBL" id="MHSS01000003">
    <property type="protein sequence ID" value="OHA48767.1"/>
    <property type="molecule type" value="Genomic_DNA"/>
</dbReference>